<evidence type="ECO:0008006" key="4">
    <source>
        <dbReference type="Google" id="ProtNLM"/>
    </source>
</evidence>
<evidence type="ECO:0000313" key="2">
    <source>
        <dbReference type="EMBL" id="KQL57847.1"/>
    </source>
</evidence>
<feature type="transmembrane region" description="Helical" evidence="1">
    <location>
        <begin position="25"/>
        <end position="44"/>
    </location>
</feature>
<dbReference type="Pfam" id="PF04854">
    <property type="entry name" value="DUF624"/>
    <property type="match status" value="1"/>
</dbReference>
<sequence length="215" mass="24227">MEDGGLRGIALRICDWIVRLAYVNGLWLGFSLLGGVILGFFPALRAMFVVMRKWCMNEEDFSLIPLFFTEWKRFFWQANKLGYTVLSIGAVLVLDYVIVMQLAFTGSQAVAAFFILCLIVYGLMLLFIGPAFVHYPRQSLYPFLKNVMLYAVASLSYALIMGLFLSVCLILFILVPPAAVCFGGSLFAWITTHVSLRAFERTNQLIDTTEEAETI</sequence>
<organism evidence="2 3">
    <name type="scientific">Alkalicoccobacillus plakortidis</name>
    <dbReference type="NCBI Taxonomy" id="444060"/>
    <lineage>
        <taxon>Bacteria</taxon>
        <taxon>Bacillati</taxon>
        <taxon>Bacillota</taxon>
        <taxon>Bacilli</taxon>
        <taxon>Bacillales</taxon>
        <taxon>Bacillaceae</taxon>
        <taxon>Alkalicoccobacillus</taxon>
    </lineage>
</organism>
<reference evidence="2 3" key="1">
    <citation type="submission" date="2015-09" db="EMBL/GenBank/DDBJ databases">
        <title>Genome sequencing project for genomic taxonomy and phylogenomics of Bacillus-like bacteria.</title>
        <authorList>
            <person name="Liu B."/>
            <person name="Wang J."/>
            <person name="Zhu Y."/>
            <person name="Liu G."/>
            <person name="Chen Q."/>
            <person name="Chen Z."/>
            <person name="Lan J."/>
            <person name="Che J."/>
            <person name="Ge C."/>
            <person name="Shi H."/>
            <person name="Pan Z."/>
            <person name="Liu X."/>
        </authorList>
    </citation>
    <scope>NUCLEOTIDE SEQUENCE [LARGE SCALE GENOMIC DNA]</scope>
    <source>
        <strain evidence="2 3">DSM 19153</strain>
    </source>
</reference>
<keyword evidence="1" id="KW-0472">Membrane</keyword>
<evidence type="ECO:0000313" key="3">
    <source>
        <dbReference type="Proteomes" id="UP000051061"/>
    </source>
</evidence>
<keyword evidence="1" id="KW-1133">Transmembrane helix</keyword>
<dbReference type="AlphaFoldDB" id="A0A9D5I1M4"/>
<keyword evidence="3" id="KW-1185">Reference proteome</keyword>
<protein>
    <recommendedName>
        <fullName evidence="4">DUF624 domain-containing protein</fullName>
    </recommendedName>
</protein>
<name>A0A9D5I1M4_9BACI</name>
<feature type="transmembrane region" description="Helical" evidence="1">
    <location>
        <begin position="110"/>
        <end position="135"/>
    </location>
</feature>
<feature type="transmembrane region" description="Helical" evidence="1">
    <location>
        <begin position="81"/>
        <end position="104"/>
    </location>
</feature>
<comment type="caution">
    <text evidence="2">The sequence shown here is derived from an EMBL/GenBank/DDBJ whole genome shotgun (WGS) entry which is preliminary data.</text>
</comment>
<proteinExistence type="predicted"/>
<feature type="transmembrane region" description="Helical" evidence="1">
    <location>
        <begin position="147"/>
        <end position="165"/>
    </location>
</feature>
<dbReference type="InterPro" id="IPR006938">
    <property type="entry name" value="DUF624"/>
</dbReference>
<dbReference type="EMBL" id="LJJD01000014">
    <property type="protein sequence ID" value="KQL57847.1"/>
    <property type="molecule type" value="Genomic_DNA"/>
</dbReference>
<gene>
    <name evidence="2" type="ORF">AN965_05865</name>
</gene>
<keyword evidence="1" id="KW-0812">Transmembrane</keyword>
<evidence type="ECO:0000256" key="1">
    <source>
        <dbReference type="SAM" id="Phobius"/>
    </source>
</evidence>
<dbReference type="Proteomes" id="UP000051061">
    <property type="component" value="Unassembled WGS sequence"/>
</dbReference>
<feature type="transmembrane region" description="Helical" evidence="1">
    <location>
        <begin position="171"/>
        <end position="191"/>
    </location>
</feature>
<accession>A0A9D5I1M4</accession>